<comment type="caution">
    <text evidence="3">The sequence shown here is derived from an EMBL/GenBank/DDBJ whole genome shotgun (WGS) entry which is preliminary data.</text>
</comment>
<dbReference type="RefSeq" id="WP_119747252.1">
    <property type="nucleotide sequence ID" value="NZ_QVRA01000011.1"/>
</dbReference>
<sequence>MAEPPYPIKVTSDAENDLASIHAYMAAHRSADDADALIDRLVERMNALRDFPLRGTVPQEMAVLGEDAYRQIVQPPYRIIYHFTGAFVLILMIADGRRDMQALLSQRLLGQ</sequence>
<evidence type="ECO:0000313" key="3">
    <source>
        <dbReference type="EMBL" id="RJG54151.1"/>
    </source>
</evidence>
<keyword evidence="2" id="KW-1277">Toxin-antitoxin system</keyword>
<reference evidence="3 4" key="1">
    <citation type="submission" date="2018-08" db="EMBL/GenBank/DDBJ databases">
        <title>Sphingobium sp. EO9.</title>
        <authorList>
            <person name="Park Y."/>
            <person name="Kim K.H."/>
            <person name="Jeon C.O."/>
        </authorList>
    </citation>
    <scope>NUCLEOTIDE SEQUENCE [LARGE SCALE GENOMIC DNA]</scope>
    <source>
        <strain evidence="3 4">EO9</strain>
    </source>
</reference>
<dbReference type="OrthoDB" id="9798046at2"/>
<proteinExistence type="inferred from homology"/>
<dbReference type="Proteomes" id="UP000283469">
    <property type="component" value="Unassembled WGS sequence"/>
</dbReference>
<evidence type="ECO:0000256" key="2">
    <source>
        <dbReference type="ARBA" id="ARBA00022649"/>
    </source>
</evidence>
<evidence type="ECO:0000313" key="4">
    <source>
        <dbReference type="Proteomes" id="UP000283469"/>
    </source>
</evidence>
<accession>A0A418YR76</accession>
<gene>
    <name evidence="3" type="ORF">D0Z70_13475</name>
</gene>
<dbReference type="SUPFAM" id="SSF143011">
    <property type="entry name" value="RelE-like"/>
    <property type="match status" value="1"/>
</dbReference>
<protein>
    <submittedName>
        <fullName evidence="3">Type II toxin-antitoxin system RelE/ParE family toxin</fullName>
    </submittedName>
</protein>
<name>A0A418YR76_9SPHN</name>
<dbReference type="InterPro" id="IPR051803">
    <property type="entry name" value="TA_system_RelE-like_toxin"/>
</dbReference>
<organism evidence="3 4">
    <name type="scientific">Sphingobium terrigena</name>
    <dbReference type="NCBI Taxonomy" id="2304063"/>
    <lineage>
        <taxon>Bacteria</taxon>
        <taxon>Pseudomonadati</taxon>
        <taxon>Pseudomonadota</taxon>
        <taxon>Alphaproteobacteria</taxon>
        <taxon>Sphingomonadales</taxon>
        <taxon>Sphingomonadaceae</taxon>
        <taxon>Sphingobium</taxon>
    </lineage>
</organism>
<comment type="similarity">
    <text evidence="1">Belongs to the RelE toxin family.</text>
</comment>
<dbReference type="PANTHER" id="PTHR33755">
    <property type="entry name" value="TOXIN PARE1-RELATED"/>
    <property type="match status" value="1"/>
</dbReference>
<evidence type="ECO:0000256" key="1">
    <source>
        <dbReference type="ARBA" id="ARBA00006226"/>
    </source>
</evidence>
<dbReference type="InterPro" id="IPR035093">
    <property type="entry name" value="RelE/ParE_toxin_dom_sf"/>
</dbReference>
<keyword evidence="4" id="KW-1185">Reference proteome</keyword>
<dbReference type="Pfam" id="PF05016">
    <property type="entry name" value="ParE_toxin"/>
    <property type="match status" value="1"/>
</dbReference>
<dbReference type="EMBL" id="QVRA01000011">
    <property type="protein sequence ID" value="RJG54151.1"/>
    <property type="molecule type" value="Genomic_DNA"/>
</dbReference>
<dbReference type="InterPro" id="IPR007712">
    <property type="entry name" value="RelE/ParE_toxin"/>
</dbReference>
<dbReference type="AlphaFoldDB" id="A0A418YR76"/>
<dbReference type="Gene3D" id="3.30.2310.20">
    <property type="entry name" value="RelE-like"/>
    <property type="match status" value="1"/>
</dbReference>